<dbReference type="CDD" id="cd04301">
    <property type="entry name" value="NAT_SF"/>
    <property type="match status" value="1"/>
</dbReference>
<dbReference type="RefSeq" id="WP_175532757.1">
    <property type="nucleotide sequence ID" value="NZ_FOMT01000001.1"/>
</dbReference>
<reference evidence="3" key="1">
    <citation type="submission" date="2016-10" db="EMBL/GenBank/DDBJ databases">
        <authorList>
            <person name="Varghese N."/>
            <person name="Submissions S."/>
        </authorList>
    </citation>
    <scope>NUCLEOTIDE SEQUENCE [LARGE SCALE GENOMIC DNA]</scope>
    <source>
        <strain evidence="3">CGMCC 1.10784</strain>
    </source>
</reference>
<keyword evidence="3" id="KW-1185">Reference proteome</keyword>
<dbReference type="InterPro" id="IPR000182">
    <property type="entry name" value="GNAT_dom"/>
</dbReference>
<dbReference type="STRING" id="1045775.SAMN05216378_1476"/>
<gene>
    <name evidence="2" type="ORF">SAMN05216378_1476</name>
</gene>
<evidence type="ECO:0000313" key="3">
    <source>
        <dbReference type="Proteomes" id="UP000198855"/>
    </source>
</evidence>
<name>A0A1I1VAD8_9BACL</name>
<proteinExistence type="predicted"/>
<dbReference type="InterPro" id="IPR016181">
    <property type="entry name" value="Acyl_CoA_acyltransferase"/>
</dbReference>
<sequence length="379" mass="41557">MVQIRRLTGAEMQEAVRLSDATFRDDDQTSMGQLFPFLFSDAAMHLSYGAFEEDGKLVSFMGVVLWTVRIGEAALRVASLGSVCTETSARGKGYASLLLEKVQSFTREAGASLLLVSGDRSLYTRAGCALFGKISRYRMNGLQAESLLGNSGMKNEIREMRPDDWFAVQEAAETRMVRYQLGVNEFGTLLKAEAIASVMRMSQRVLVEESDGKISSFAIIGVSSETNPNGAVLEYGGDSDAVVRLFVEAVGRYGLQSLEIPIPWHEKDIQAQLSSIPSTLENQPGTVCILSGEALIDQLSPWLEKHAGATGLQLTRKENSFWQLKDATDRPPVDLSEEELIGLIFGRAGTEDVTLPSLVQVYQEIFPIPFPYTAGLCFI</sequence>
<evidence type="ECO:0000313" key="2">
    <source>
        <dbReference type="EMBL" id="SFD79936.1"/>
    </source>
</evidence>
<dbReference type="SUPFAM" id="SSF55729">
    <property type="entry name" value="Acyl-CoA N-acyltransferases (Nat)"/>
    <property type="match status" value="1"/>
</dbReference>
<dbReference type="Proteomes" id="UP000198855">
    <property type="component" value="Unassembled WGS sequence"/>
</dbReference>
<dbReference type="Pfam" id="PF13527">
    <property type="entry name" value="Acetyltransf_9"/>
    <property type="match status" value="1"/>
</dbReference>
<dbReference type="Gene3D" id="3.40.630.30">
    <property type="match status" value="1"/>
</dbReference>
<organism evidence="2 3">
    <name type="scientific">Paenibacillus catalpae</name>
    <dbReference type="NCBI Taxonomy" id="1045775"/>
    <lineage>
        <taxon>Bacteria</taxon>
        <taxon>Bacillati</taxon>
        <taxon>Bacillota</taxon>
        <taxon>Bacilli</taxon>
        <taxon>Bacillales</taxon>
        <taxon>Paenibacillaceae</taxon>
        <taxon>Paenibacillus</taxon>
    </lineage>
</organism>
<feature type="domain" description="N-acetyltransferase" evidence="1">
    <location>
        <begin position="2"/>
        <end position="149"/>
    </location>
</feature>
<keyword evidence="2" id="KW-0808">Transferase</keyword>
<dbReference type="AlphaFoldDB" id="A0A1I1VAD8"/>
<dbReference type="InterPro" id="IPR051554">
    <property type="entry name" value="Acetyltransferase_Eis"/>
</dbReference>
<dbReference type="PANTHER" id="PTHR37817">
    <property type="entry name" value="N-ACETYLTRANSFERASE EIS"/>
    <property type="match status" value="1"/>
</dbReference>
<accession>A0A1I1VAD8</accession>
<dbReference type="PANTHER" id="PTHR37817:SF1">
    <property type="entry name" value="N-ACETYLTRANSFERASE EIS"/>
    <property type="match status" value="1"/>
</dbReference>
<dbReference type="GO" id="GO:0034069">
    <property type="term" value="F:aminoglycoside N-acetyltransferase activity"/>
    <property type="evidence" value="ECO:0007669"/>
    <property type="project" value="TreeGrafter"/>
</dbReference>
<dbReference type="GO" id="GO:0030649">
    <property type="term" value="P:aminoglycoside antibiotic catabolic process"/>
    <property type="evidence" value="ECO:0007669"/>
    <property type="project" value="TreeGrafter"/>
</dbReference>
<evidence type="ECO:0000259" key="1">
    <source>
        <dbReference type="PROSITE" id="PS51186"/>
    </source>
</evidence>
<dbReference type="PROSITE" id="PS51186">
    <property type="entry name" value="GNAT"/>
    <property type="match status" value="1"/>
</dbReference>
<dbReference type="EMBL" id="FOMT01000001">
    <property type="protein sequence ID" value="SFD79936.1"/>
    <property type="molecule type" value="Genomic_DNA"/>
</dbReference>
<protein>
    <submittedName>
        <fullName evidence="2">Acetyltransferase (GNAT) domain-containing protein</fullName>
    </submittedName>
</protein>